<dbReference type="InterPro" id="IPR014922">
    <property type="entry name" value="YdhG-like"/>
</dbReference>
<dbReference type="OrthoDB" id="115213at2"/>
<evidence type="ECO:0000313" key="2">
    <source>
        <dbReference type="EMBL" id="AOZ98759.1"/>
    </source>
</evidence>
<name>A0A1D9P874_9FLAO</name>
<protein>
    <recommendedName>
        <fullName evidence="1">YdhG-like domain-containing protein</fullName>
    </recommendedName>
</protein>
<dbReference type="KEGG" id="fcm:BIW12_04525"/>
<dbReference type="Proteomes" id="UP000178198">
    <property type="component" value="Chromosome"/>
</dbReference>
<feature type="domain" description="YdhG-like" evidence="1">
    <location>
        <begin position="16"/>
        <end position="108"/>
    </location>
</feature>
<dbReference type="EMBL" id="CP017774">
    <property type="protein sequence ID" value="AOZ98759.1"/>
    <property type="molecule type" value="Genomic_DNA"/>
</dbReference>
<dbReference type="RefSeq" id="WP_071184008.1">
    <property type="nucleotide sequence ID" value="NZ_CP017774.1"/>
</dbReference>
<dbReference type="SUPFAM" id="SSF159888">
    <property type="entry name" value="YdhG-like"/>
    <property type="match status" value="1"/>
</dbReference>
<dbReference type="STRING" id="1306519.BIW12_04525"/>
<reference evidence="2 3" key="1">
    <citation type="submission" date="2016-10" db="EMBL/GenBank/DDBJ databases">
        <title>Complete Genome Sequence of Flavobacterium sp. PK15.</title>
        <authorList>
            <person name="Ekwe A."/>
            <person name="Kim S.B."/>
        </authorList>
    </citation>
    <scope>NUCLEOTIDE SEQUENCE [LARGE SCALE GENOMIC DNA]</scope>
    <source>
        <strain evidence="2 3">PK15</strain>
    </source>
</reference>
<gene>
    <name evidence="2" type="ORF">BIW12_04525</name>
</gene>
<evidence type="ECO:0000259" key="1">
    <source>
        <dbReference type="Pfam" id="PF08818"/>
    </source>
</evidence>
<dbReference type="Pfam" id="PF08818">
    <property type="entry name" value="DUF1801"/>
    <property type="match status" value="1"/>
</dbReference>
<keyword evidence="3" id="KW-1185">Reference proteome</keyword>
<proteinExistence type="predicted"/>
<dbReference type="Gene3D" id="3.90.1150.200">
    <property type="match status" value="1"/>
</dbReference>
<evidence type="ECO:0000313" key="3">
    <source>
        <dbReference type="Proteomes" id="UP000178198"/>
    </source>
</evidence>
<sequence>MEEVEEYINTFPIEIQKIAQEIRNIIKNEAPDCVERISYGMPAYKTFGKPLVYFAAYKNHIGLYATPSGHTQFSEALSKYKQGKGSVQFPLDAPIPYELIRKIVAFRVKENMEKFKK</sequence>
<organism evidence="2 3">
    <name type="scientific">Flavobacterium commune</name>
    <dbReference type="NCBI Taxonomy" id="1306519"/>
    <lineage>
        <taxon>Bacteria</taxon>
        <taxon>Pseudomonadati</taxon>
        <taxon>Bacteroidota</taxon>
        <taxon>Flavobacteriia</taxon>
        <taxon>Flavobacteriales</taxon>
        <taxon>Flavobacteriaceae</taxon>
        <taxon>Flavobacterium</taxon>
    </lineage>
</organism>
<dbReference type="AlphaFoldDB" id="A0A1D9P874"/>
<accession>A0A1D9P874</accession>